<keyword evidence="2" id="KW-1185">Reference proteome</keyword>
<proteinExistence type="predicted"/>
<comment type="caution">
    <text evidence="1">The sequence shown here is derived from an EMBL/GenBank/DDBJ whole genome shotgun (WGS) entry which is preliminary data.</text>
</comment>
<dbReference type="EMBL" id="CM042889">
    <property type="protein sequence ID" value="KAI4320798.1"/>
    <property type="molecule type" value="Genomic_DNA"/>
</dbReference>
<organism evidence="1 2">
    <name type="scientific">Melastoma candidum</name>
    <dbReference type="NCBI Taxonomy" id="119954"/>
    <lineage>
        <taxon>Eukaryota</taxon>
        <taxon>Viridiplantae</taxon>
        <taxon>Streptophyta</taxon>
        <taxon>Embryophyta</taxon>
        <taxon>Tracheophyta</taxon>
        <taxon>Spermatophyta</taxon>
        <taxon>Magnoliopsida</taxon>
        <taxon>eudicotyledons</taxon>
        <taxon>Gunneridae</taxon>
        <taxon>Pentapetalae</taxon>
        <taxon>rosids</taxon>
        <taxon>malvids</taxon>
        <taxon>Myrtales</taxon>
        <taxon>Melastomataceae</taxon>
        <taxon>Melastomatoideae</taxon>
        <taxon>Melastomateae</taxon>
        <taxon>Melastoma</taxon>
    </lineage>
</organism>
<gene>
    <name evidence="1" type="ORF">MLD38_034244</name>
</gene>
<name>A0ACB9M9T8_9MYRT</name>
<dbReference type="Proteomes" id="UP001057402">
    <property type="component" value="Chromosome 10"/>
</dbReference>
<accession>A0ACB9M9T8</accession>
<protein>
    <submittedName>
        <fullName evidence="1">Uncharacterized protein</fullName>
    </submittedName>
</protein>
<reference evidence="2" key="1">
    <citation type="journal article" date="2023" name="Front. Plant Sci.">
        <title>Chromosomal-level genome assembly of Melastoma candidum provides insights into trichome evolution.</title>
        <authorList>
            <person name="Zhong Y."/>
            <person name="Wu W."/>
            <person name="Sun C."/>
            <person name="Zou P."/>
            <person name="Liu Y."/>
            <person name="Dai S."/>
            <person name="Zhou R."/>
        </authorList>
    </citation>
    <scope>NUCLEOTIDE SEQUENCE [LARGE SCALE GENOMIC DNA]</scope>
</reference>
<sequence>MDKLNKSHVLILALLAVFLLITPLLSSNLRPTYLYFITNILIIALGAEAGLLSFFSNSPHCKRLPGNNNAGTKNLASSQPLYPAMSLYSDRSPKTDTAVGATLALSYDAITLEKTENRRDSVRVVEKCLSEKVGMINAGGMKENMFKRCPSMPSLFFIGGAPEAETGDGDCESDFASDGEDGLVDEAIISGQELFVKAETFIGNFYKQLKMQREESWKRIHGFYQKAF</sequence>
<evidence type="ECO:0000313" key="1">
    <source>
        <dbReference type="EMBL" id="KAI4320798.1"/>
    </source>
</evidence>
<evidence type="ECO:0000313" key="2">
    <source>
        <dbReference type="Proteomes" id="UP001057402"/>
    </source>
</evidence>